<dbReference type="Gene3D" id="3.40.50.620">
    <property type="entry name" value="HUPs"/>
    <property type="match status" value="1"/>
</dbReference>
<dbReference type="PANTHER" id="PTHR46268">
    <property type="entry name" value="STRESS RESPONSE PROTEIN NHAX"/>
    <property type="match status" value="1"/>
</dbReference>
<evidence type="ECO:0000313" key="3">
    <source>
        <dbReference type="EMBL" id="TWT79966.1"/>
    </source>
</evidence>
<dbReference type="AlphaFoldDB" id="A0A5C5YZ17"/>
<evidence type="ECO:0000256" key="1">
    <source>
        <dbReference type="ARBA" id="ARBA00008791"/>
    </source>
</evidence>
<evidence type="ECO:0000259" key="2">
    <source>
        <dbReference type="Pfam" id="PF00582"/>
    </source>
</evidence>
<dbReference type="EMBL" id="SJPJ01000001">
    <property type="protein sequence ID" value="TWT79966.1"/>
    <property type="molecule type" value="Genomic_DNA"/>
</dbReference>
<accession>A0A5C5YZ17</accession>
<evidence type="ECO:0000313" key="4">
    <source>
        <dbReference type="Proteomes" id="UP000315010"/>
    </source>
</evidence>
<dbReference type="InterPro" id="IPR014729">
    <property type="entry name" value="Rossmann-like_a/b/a_fold"/>
</dbReference>
<comment type="caution">
    <text evidence="3">The sequence shown here is derived from an EMBL/GenBank/DDBJ whole genome shotgun (WGS) entry which is preliminary data.</text>
</comment>
<keyword evidence="4" id="KW-1185">Reference proteome</keyword>
<dbReference type="CDD" id="cd00293">
    <property type="entry name" value="USP-like"/>
    <property type="match status" value="1"/>
</dbReference>
<sequence>MRILIPTAGEEAACEIAEYTMEVAKRMGADVIVLHILRDGETDEDGIQSCLVFTNAANKLGVSVSSRIGGGEVVKAILRVAQEDNADIILMGASRGSLVENWLSADVMGQGNVPVLVIPHCFRRLRNQ</sequence>
<dbReference type="OrthoDB" id="152484at2"/>
<feature type="domain" description="UspA" evidence="2">
    <location>
        <begin position="2"/>
        <end position="119"/>
    </location>
</feature>
<dbReference type="Proteomes" id="UP000315010">
    <property type="component" value="Unassembled WGS sequence"/>
</dbReference>
<dbReference type="PANTHER" id="PTHR46268:SF6">
    <property type="entry name" value="UNIVERSAL STRESS PROTEIN UP12"/>
    <property type="match status" value="1"/>
</dbReference>
<proteinExistence type="inferred from homology"/>
<organism evidence="3 4">
    <name type="scientific">Novipirellula herctigrandis</name>
    <dbReference type="NCBI Taxonomy" id="2527986"/>
    <lineage>
        <taxon>Bacteria</taxon>
        <taxon>Pseudomonadati</taxon>
        <taxon>Planctomycetota</taxon>
        <taxon>Planctomycetia</taxon>
        <taxon>Pirellulales</taxon>
        <taxon>Pirellulaceae</taxon>
        <taxon>Novipirellula</taxon>
    </lineage>
</organism>
<gene>
    <name evidence="3" type="ORF">CA13_13780</name>
</gene>
<dbReference type="SUPFAM" id="SSF52402">
    <property type="entry name" value="Adenine nucleotide alpha hydrolases-like"/>
    <property type="match status" value="1"/>
</dbReference>
<dbReference type="InterPro" id="IPR006016">
    <property type="entry name" value="UspA"/>
</dbReference>
<name>A0A5C5YZ17_9BACT</name>
<dbReference type="RefSeq" id="WP_146395081.1">
    <property type="nucleotide sequence ID" value="NZ_SJPJ01000001.1"/>
</dbReference>
<comment type="similarity">
    <text evidence="1">Belongs to the universal stress protein A family.</text>
</comment>
<protein>
    <submittedName>
        <fullName evidence="3">Universal stress protein family protein</fullName>
    </submittedName>
</protein>
<dbReference type="Pfam" id="PF00582">
    <property type="entry name" value="Usp"/>
    <property type="match status" value="1"/>
</dbReference>
<reference evidence="3 4" key="1">
    <citation type="submission" date="2019-02" db="EMBL/GenBank/DDBJ databases">
        <title>Deep-cultivation of Planctomycetes and their phenomic and genomic characterization uncovers novel biology.</title>
        <authorList>
            <person name="Wiegand S."/>
            <person name="Jogler M."/>
            <person name="Boedeker C."/>
            <person name="Pinto D."/>
            <person name="Vollmers J."/>
            <person name="Rivas-Marin E."/>
            <person name="Kohn T."/>
            <person name="Peeters S.H."/>
            <person name="Heuer A."/>
            <person name="Rast P."/>
            <person name="Oberbeckmann S."/>
            <person name="Bunk B."/>
            <person name="Jeske O."/>
            <person name="Meyerdierks A."/>
            <person name="Storesund J.E."/>
            <person name="Kallscheuer N."/>
            <person name="Luecker S."/>
            <person name="Lage O.M."/>
            <person name="Pohl T."/>
            <person name="Merkel B.J."/>
            <person name="Hornburger P."/>
            <person name="Mueller R.-W."/>
            <person name="Bruemmer F."/>
            <person name="Labrenz M."/>
            <person name="Spormann A.M."/>
            <person name="Op Den Camp H."/>
            <person name="Overmann J."/>
            <person name="Amann R."/>
            <person name="Jetten M.S.M."/>
            <person name="Mascher T."/>
            <person name="Medema M.H."/>
            <person name="Devos D.P."/>
            <person name="Kaster A.-K."/>
            <person name="Ovreas L."/>
            <person name="Rohde M."/>
            <person name="Galperin M.Y."/>
            <person name="Jogler C."/>
        </authorList>
    </citation>
    <scope>NUCLEOTIDE SEQUENCE [LARGE SCALE GENOMIC DNA]</scope>
    <source>
        <strain evidence="3 4">CA13</strain>
    </source>
</reference>